<evidence type="ECO:0000256" key="1">
    <source>
        <dbReference type="SAM" id="MobiDB-lite"/>
    </source>
</evidence>
<protein>
    <submittedName>
        <fullName evidence="2">Uncharacterized protein</fullName>
    </submittedName>
</protein>
<dbReference type="AlphaFoldDB" id="A0A232FD94"/>
<proteinExistence type="predicted"/>
<feature type="region of interest" description="Disordered" evidence="1">
    <location>
        <begin position="37"/>
        <end position="81"/>
    </location>
</feature>
<evidence type="ECO:0000313" key="3">
    <source>
        <dbReference type="Proteomes" id="UP000215335"/>
    </source>
</evidence>
<organism evidence="2 3">
    <name type="scientific">Trichomalopsis sarcophagae</name>
    <dbReference type="NCBI Taxonomy" id="543379"/>
    <lineage>
        <taxon>Eukaryota</taxon>
        <taxon>Metazoa</taxon>
        <taxon>Ecdysozoa</taxon>
        <taxon>Arthropoda</taxon>
        <taxon>Hexapoda</taxon>
        <taxon>Insecta</taxon>
        <taxon>Pterygota</taxon>
        <taxon>Neoptera</taxon>
        <taxon>Endopterygota</taxon>
        <taxon>Hymenoptera</taxon>
        <taxon>Apocrita</taxon>
        <taxon>Proctotrupomorpha</taxon>
        <taxon>Chalcidoidea</taxon>
        <taxon>Pteromalidae</taxon>
        <taxon>Pteromalinae</taxon>
        <taxon>Trichomalopsis</taxon>
    </lineage>
</organism>
<name>A0A232FD94_9HYME</name>
<reference evidence="2 3" key="1">
    <citation type="journal article" date="2017" name="Curr. Biol.">
        <title>The Evolution of Venom by Co-option of Single-Copy Genes.</title>
        <authorList>
            <person name="Martinson E.O."/>
            <person name="Mrinalini"/>
            <person name="Kelkar Y.D."/>
            <person name="Chang C.H."/>
            <person name="Werren J.H."/>
        </authorList>
    </citation>
    <scope>NUCLEOTIDE SEQUENCE [LARGE SCALE GENOMIC DNA]</scope>
    <source>
        <strain evidence="2 3">Alberta</strain>
        <tissue evidence="2">Whole body</tissue>
    </source>
</reference>
<evidence type="ECO:0000313" key="2">
    <source>
        <dbReference type="EMBL" id="OXU28741.1"/>
    </source>
</evidence>
<dbReference type="EMBL" id="NNAY01000388">
    <property type="protein sequence ID" value="OXU28741.1"/>
    <property type="molecule type" value="Genomic_DNA"/>
</dbReference>
<feature type="compositionally biased region" description="Basic and acidic residues" evidence="1">
    <location>
        <begin position="37"/>
        <end position="72"/>
    </location>
</feature>
<dbReference type="Proteomes" id="UP000215335">
    <property type="component" value="Unassembled WGS sequence"/>
</dbReference>
<keyword evidence="3" id="KW-1185">Reference proteome</keyword>
<sequence length="81" mass="10267">MDKEKEEREKLIEYWEQRYIGLEEKTDRKVEEGIECKEARQREEEEREMEKKEWKTRFEQERKERKEEEDKRGRKKGSRGT</sequence>
<comment type="caution">
    <text evidence="2">The sequence shown here is derived from an EMBL/GenBank/DDBJ whole genome shotgun (WGS) entry which is preliminary data.</text>
</comment>
<gene>
    <name evidence="2" type="ORF">TSAR_000207</name>
</gene>
<accession>A0A232FD94</accession>